<name>A0A261FSG4_9BIFI</name>
<keyword evidence="2" id="KW-0472">Membrane</keyword>
<comment type="caution">
    <text evidence="3">The sequence shown here is derived from an EMBL/GenBank/DDBJ whole genome shotgun (WGS) entry which is preliminary data.</text>
</comment>
<evidence type="ECO:0000256" key="2">
    <source>
        <dbReference type="SAM" id="Phobius"/>
    </source>
</evidence>
<keyword evidence="4" id="KW-1185">Reference proteome</keyword>
<dbReference type="OrthoDB" id="3239379at2"/>
<feature type="compositionally biased region" description="Basic and acidic residues" evidence="1">
    <location>
        <begin position="69"/>
        <end position="85"/>
    </location>
</feature>
<dbReference type="RefSeq" id="WP_094730691.1">
    <property type="nucleotide sequence ID" value="NZ_MWWY01000052.1"/>
</dbReference>
<evidence type="ECO:0000313" key="3">
    <source>
        <dbReference type="EMBL" id="OZG62087.1"/>
    </source>
</evidence>
<gene>
    <name evidence="3" type="ORF">BHAP_2186</name>
</gene>
<reference evidence="3 4" key="1">
    <citation type="journal article" date="2017" name="BMC Genomics">
        <title>Comparative genomic and phylogenomic analyses of the Bifidobacteriaceae family.</title>
        <authorList>
            <person name="Lugli G.A."/>
            <person name="Milani C."/>
            <person name="Turroni F."/>
            <person name="Duranti S."/>
            <person name="Mancabelli L."/>
            <person name="Mangifesta M."/>
            <person name="Ferrario C."/>
            <person name="Modesto M."/>
            <person name="Mattarelli P."/>
            <person name="Jiri K."/>
            <person name="van Sinderen D."/>
            <person name="Ventura M."/>
        </authorList>
    </citation>
    <scope>NUCLEOTIDE SEQUENCE [LARGE SCALE GENOMIC DNA]</scope>
    <source>
        <strain evidence="3 4">DSM 100202</strain>
    </source>
</reference>
<sequence>MKDDDLLRSVTAHVHMGKFAITAIVTAIVAVLIFIGAYVAGRMTVNPADTAEYQDVTTRIANAKQQTEVNKDASRQSADQLKELQEQQQTADKQLQEAKQEYERYVPAGSVADQPLKVESFDVNIVPNEIGSGTYIHPKFVVRNTSGHVITKIEIIGDIVKPDGTVVDSDQSVSADDIRFLPGKTAVVAKELIAKGAAGDLFRPKHYYYQTYSDSQFKNVQFGSDVAAKVIS</sequence>
<evidence type="ECO:0000256" key="1">
    <source>
        <dbReference type="SAM" id="MobiDB-lite"/>
    </source>
</evidence>
<keyword evidence="2" id="KW-1133">Transmembrane helix</keyword>
<accession>A0A261FSG4</accession>
<dbReference type="AlphaFoldDB" id="A0A261FSG4"/>
<protein>
    <submittedName>
        <fullName evidence="3">Uncharacterized protein</fullName>
    </submittedName>
</protein>
<feature type="transmembrane region" description="Helical" evidence="2">
    <location>
        <begin position="20"/>
        <end position="40"/>
    </location>
</feature>
<dbReference type="EMBL" id="MWWY01000052">
    <property type="protein sequence ID" value="OZG62087.1"/>
    <property type="molecule type" value="Genomic_DNA"/>
</dbReference>
<feature type="region of interest" description="Disordered" evidence="1">
    <location>
        <begin position="65"/>
        <end position="99"/>
    </location>
</feature>
<organism evidence="3 4">
    <name type="scientific">Bifidobacterium hapali</name>
    <dbReference type="NCBI Taxonomy" id="1630172"/>
    <lineage>
        <taxon>Bacteria</taxon>
        <taxon>Bacillati</taxon>
        <taxon>Actinomycetota</taxon>
        <taxon>Actinomycetes</taxon>
        <taxon>Bifidobacteriales</taxon>
        <taxon>Bifidobacteriaceae</taxon>
        <taxon>Bifidobacterium</taxon>
    </lineage>
</organism>
<proteinExistence type="predicted"/>
<dbReference type="Proteomes" id="UP000216074">
    <property type="component" value="Unassembled WGS sequence"/>
</dbReference>
<keyword evidence="2" id="KW-0812">Transmembrane</keyword>
<evidence type="ECO:0000313" key="4">
    <source>
        <dbReference type="Proteomes" id="UP000216074"/>
    </source>
</evidence>